<protein>
    <submittedName>
        <fullName evidence="3">Glycoside hydrolase family 15 protein</fullName>
    </submittedName>
</protein>
<keyword evidence="4" id="KW-1185">Reference proteome</keyword>
<dbReference type="PANTHER" id="PTHR31616">
    <property type="entry name" value="TREHALASE"/>
    <property type="match status" value="1"/>
</dbReference>
<dbReference type="InterPro" id="IPR011613">
    <property type="entry name" value="GH15-like"/>
</dbReference>
<reference evidence="3" key="1">
    <citation type="submission" date="2021-03" db="EMBL/GenBank/DDBJ databases">
        <title>Whole genome sequence of Streptomyces bomunensis MMS17-BM035.</title>
        <authorList>
            <person name="Lee J.H."/>
        </authorList>
    </citation>
    <scope>NUCLEOTIDE SEQUENCE</scope>
    <source>
        <strain evidence="3">MMS17-BM035</strain>
    </source>
</reference>
<gene>
    <name evidence="3" type="ORF">JFN87_04915</name>
</gene>
<feature type="domain" description="GH15-like" evidence="1">
    <location>
        <begin position="228"/>
        <end position="590"/>
    </location>
</feature>
<evidence type="ECO:0000259" key="1">
    <source>
        <dbReference type="Pfam" id="PF00723"/>
    </source>
</evidence>
<accession>A0A940RW82</accession>
<organism evidence="3 4">
    <name type="scientific">Streptomyces montanisoli</name>
    <dbReference type="NCBI Taxonomy" id="2798581"/>
    <lineage>
        <taxon>Bacteria</taxon>
        <taxon>Bacillati</taxon>
        <taxon>Actinomycetota</taxon>
        <taxon>Actinomycetes</taxon>
        <taxon>Kitasatosporales</taxon>
        <taxon>Streptomycetaceae</taxon>
        <taxon>Streptomyces</taxon>
    </lineage>
</organism>
<dbReference type="SUPFAM" id="SSF48208">
    <property type="entry name" value="Six-hairpin glycosidases"/>
    <property type="match status" value="1"/>
</dbReference>
<dbReference type="Gene3D" id="1.50.10.10">
    <property type="match status" value="1"/>
</dbReference>
<dbReference type="InterPro" id="IPR008928">
    <property type="entry name" value="6-hairpin_glycosidase_sf"/>
</dbReference>
<dbReference type="RefSeq" id="WP_209338630.1">
    <property type="nucleotide sequence ID" value="NZ_JAGIQL010000011.1"/>
</dbReference>
<dbReference type="GO" id="GO:0005975">
    <property type="term" value="P:carbohydrate metabolic process"/>
    <property type="evidence" value="ECO:0007669"/>
    <property type="project" value="InterPro"/>
</dbReference>
<dbReference type="InterPro" id="IPR012341">
    <property type="entry name" value="6hp_glycosidase-like_sf"/>
</dbReference>
<proteinExistence type="predicted"/>
<dbReference type="GO" id="GO:0004553">
    <property type="term" value="F:hydrolase activity, hydrolyzing O-glycosyl compounds"/>
    <property type="evidence" value="ECO:0007669"/>
    <property type="project" value="TreeGrafter"/>
</dbReference>
<dbReference type="InterPro" id="IPR045582">
    <property type="entry name" value="Trehalase-like_N"/>
</dbReference>
<evidence type="ECO:0000313" key="3">
    <source>
        <dbReference type="EMBL" id="MBP0456848.1"/>
    </source>
</evidence>
<evidence type="ECO:0000313" key="4">
    <source>
        <dbReference type="Proteomes" id="UP000670475"/>
    </source>
</evidence>
<dbReference type="Proteomes" id="UP000670475">
    <property type="component" value="Unassembled WGS sequence"/>
</dbReference>
<keyword evidence="3" id="KW-0378">Hydrolase</keyword>
<dbReference type="Pfam" id="PF19291">
    <property type="entry name" value="TREH_N"/>
    <property type="match status" value="1"/>
</dbReference>
<comment type="caution">
    <text evidence="3">The sequence shown here is derived from an EMBL/GenBank/DDBJ whole genome shotgun (WGS) entry which is preliminary data.</text>
</comment>
<dbReference type="Pfam" id="PF00723">
    <property type="entry name" value="Glyco_hydro_15"/>
    <property type="match status" value="1"/>
</dbReference>
<evidence type="ECO:0000259" key="2">
    <source>
        <dbReference type="Pfam" id="PF19291"/>
    </source>
</evidence>
<feature type="domain" description="Trehalase-like N-terminal" evidence="2">
    <location>
        <begin position="13"/>
        <end position="132"/>
    </location>
</feature>
<sequence>MISHRTDGFLPLRGYALLGDLRATALVGTDGSVDWFAAPAMDAPPVCAALLDPGAGGTITLAPTVPCTATRRYLGDTMVLETTWTTERGTARVTDCLSLGALGNLPWTELARVVTVDDGEVPMAWTVRPGHRLVAGSQAWARDEDGTHLVTAGEQHLGVVTEGLGTARPAGHHVEGGAVVRPGAPALLAVMVTEHAPVHLPTPEEIRSRAEHTADTWRQWSAQVGDAGPHKEAVLRSALTLKALTYQPTGAIAGAATTSLPEKIGGELNYDYRYAWIRDGSYALAAMARLGLSEELHAGVSWLLGVAALQAPALRPFYTLDGEAAEPAMRAVTGAPGYRQSPPVHVGNGAADQRQTGSYGDLLDAVLLYTEHDGRLDARTGALVSAMADRVCDLWRTPDAGFWELGEARHYTSSKIGCWVALDRAVRLAEAGRLTSPHVERWRMERSEIRSWIDENCWSAVKQSYTFHAGTDELDAAALLVARTGYCRGDDPRLRSTIEAVRAELGAGGALLYRYSGQQEKEGAFLVCSFWLVEALTHVGSTKEAAELLDELVGRANDVSLYTEQIDAESGELLGNMPQALSHLGLIAAATRLRGGTA</sequence>
<dbReference type="EMBL" id="JAGIQL010000011">
    <property type="protein sequence ID" value="MBP0456848.1"/>
    <property type="molecule type" value="Genomic_DNA"/>
</dbReference>
<name>A0A940RW82_9ACTN</name>
<dbReference type="AlphaFoldDB" id="A0A940RW82"/>
<dbReference type="PANTHER" id="PTHR31616:SF0">
    <property type="entry name" value="GLUCAN 1,4-ALPHA-GLUCOSIDASE"/>
    <property type="match status" value="1"/>
</dbReference>